<dbReference type="Proteomes" id="UP000233556">
    <property type="component" value="Unassembled WGS sequence"/>
</dbReference>
<dbReference type="AlphaFoldDB" id="A0A2I0U260"/>
<accession>A0A2I0U260</accession>
<name>A0A2I0U260_LIMLA</name>
<proteinExistence type="predicted"/>
<feature type="region of interest" description="Disordered" evidence="1">
    <location>
        <begin position="99"/>
        <end position="157"/>
    </location>
</feature>
<sequence>MTSSSLFATLCVQASRDPMVVPPSDTVLLEEAMRSLYCSLGEVRINHNNPSSVPMAWDPTITHQKISSLWIPEKMLSTDYSVSKTFKVILNVEHVNTARMMPEDPQKDAGTDLPPPQSNASQHIRLEKQEKWQHDSLAKSGSKRKAPAASAEAGGWD</sequence>
<keyword evidence="3" id="KW-1185">Reference proteome</keyword>
<gene>
    <name evidence="2" type="ORF">llap_9564</name>
</gene>
<reference evidence="3" key="1">
    <citation type="submission" date="2017-11" db="EMBL/GenBank/DDBJ databases">
        <authorList>
            <person name="Lima N.C."/>
            <person name="Parody-Merino A.M."/>
            <person name="Battley P.F."/>
            <person name="Fidler A.E."/>
            <person name="Prosdocimi F."/>
        </authorList>
    </citation>
    <scope>NUCLEOTIDE SEQUENCE [LARGE SCALE GENOMIC DNA]</scope>
</reference>
<dbReference type="Pfam" id="PF15776">
    <property type="entry name" value="PRR22"/>
    <property type="match status" value="1"/>
</dbReference>
<evidence type="ECO:0000256" key="1">
    <source>
        <dbReference type="SAM" id="MobiDB-lite"/>
    </source>
</evidence>
<evidence type="ECO:0000313" key="2">
    <source>
        <dbReference type="EMBL" id="PKU40131.1"/>
    </source>
</evidence>
<reference evidence="3" key="2">
    <citation type="submission" date="2017-12" db="EMBL/GenBank/DDBJ databases">
        <title>Genome sequence of the Bar-tailed Godwit (Limosa lapponica baueri).</title>
        <authorList>
            <person name="Lima N.C.B."/>
            <person name="Parody-Merino A.M."/>
            <person name="Battley P.F."/>
            <person name="Fidler A.E."/>
            <person name="Prosdocimi F."/>
        </authorList>
    </citation>
    <scope>NUCLEOTIDE SEQUENCE [LARGE SCALE GENOMIC DNA]</scope>
</reference>
<protein>
    <submittedName>
        <fullName evidence="2">Proline-rich protein 22</fullName>
    </submittedName>
</protein>
<organism evidence="2 3">
    <name type="scientific">Limosa lapponica baueri</name>
    <dbReference type="NCBI Taxonomy" id="1758121"/>
    <lineage>
        <taxon>Eukaryota</taxon>
        <taxon>Metazoa</taxon>
        <taxon>Chordata</taxon>
        <taxon>Craniata</taxon>
        <taxon>Vertebrata</taxon>
        <taxon>Euteleostomi</taxon>
        <taxon>Archelosauria</taxon>
        <taxon>Archosauria</taxon>
        <taxon>Dinosauria</taxon>
        <taxon>Saurischia</taxon>
        <taxon>Theropoda</taxon>
        <taxon>Coelurosauria</taxon>
        <taxon>Aves</taxon>
        <taxon>Neognathae</taxon>
        <taxon>Neoaves</taxon>
        <taxon>Charadriiformes</taxon>
        <taxon>Scolopacidae</taxon>
        <taxon>Limosa</taxon>
    </lineage>
</organism>
<feature type="compositionally biased region" description="Basic and acidic residues" evidence="1">
    <location>
        <begin position="101"/>
        <end position="110"/>
    </location>
</feature>
<evidence type="ECO:0000313" key="3">
    <source>
        <dbReference type="Proteomes" id="UP000233556"/>
    </source>
</evidence>
<feature type="compositionally biased region" description="Basic and acidic residues" evidence="1">
    <location>
        <begin position="124"/>
        <end position="137"/>
    </location>
</feature>
<dbReference type="EMBL" id="KZ506330">
    <property type="protein sequence ID" value="PKU40131.1"/>
    <property type="molecule type" value="Genomic_DNA"/>
</dbReference>
<dbReference type="InterPro" id="IPR031535">
    <property type="entry name" value="PRR22"/>
</dbReference>
<dbReference type="OrthoDB" id="9941921at2759"/>